<evidence type="ECO:0000256" key="1">
    <source>
        <dbReference type="SAM" id="MobiDB-lite"/>
    </source>
</evidence>
<gene>
    <name evidence="2" type="ORF">BBN63_12775</name>
</gene>
<feature type="region of interest" description="Disordered" evidence="1">
    <location>
        <begin position="1"/>
        <end position="36"/>
    </location>
</feature>
<accession>A0A1U9R4N8</accession>
<organism evidence="2 3">
    <name type="scientific">Streptomyces niveus</name>
    <name type="common">Streptomyces spheroides</name>
    <dbReference type="NCBI Taxonomy" id="193462"/>
    <lineage>
        <taxon>Bacteria</taxon>
        <taxon>Bacillati</taxon>
        <taxon>Actinomycetota</taxon>
        <taxon>Actinomycetes</taxon>
        <taxon>Kitasatosporales</taxon>
        <taxon>Streptomycetaceae</taxon>
        <taxon>Streptomyces</taxon>
    </lineage>
</organism>
<keyword evidence="3" id="KW-1185">Reference proteome</keyword>
<proteinExistence type="predicted"/>
<reference evidence="2 3" key="1">
    <citation type="submission" date="2016-11" db="EMBL/GenBank/DDBJ databases">
        <title>Complete genome sequence of Streptomyces niveus SCSIO 3406.</title>
        <authorList>
            <person name="Zhu Q."/>
            <person name="Cheng W."/>
            <person name="Song Y."/>
            <person name="Li Q."/>
            <person name="Ju J."/>
        </authorList>
    </citation>
    <scope>NUCLEOTIDE SEQUENCE [LARGE SCALE GENOMIC DNA]</scope>
    <source>
        <strain evidence="2 3">SCSIO 3406</strain>
    </source>
</reference>
<dbReference type="KEGG" id="snw:BBN63_12775"/>
<evidence type="ECO:0000313" key="2">
    <source>
        <dbReference type="EMBL" id="AQU70875.1"/>
    </source>
</evidence>
<protein>
    <recommendedName>
        <fullName evidence="4">WXG100 family type VII secretion target</fullName>
    </recommendedName>
</protein>
<dbReference type="EMBL" id="CP018047">
    <property type="protein sequence ID" value="AQU70875.1"/>
    <property type="molecule type" value="Genomic_DNA"/>
</dbReference>
<dbReference type="AlphaFoldDB" id="A0A1U9R4N8"/>
<evidence type="ECO:0000313" key="3">
    <source>
        <dbReference type="Proteomes" id="UP000189677"/>
    </source>
</evidence>
<name>A0A1U9R4N8_STRNV</name>
<evidence type="ECO:0008006" key="4">
    <source>
        <dbReference type="Google" id="ProtNLM"/>
    </source>
</evidence>
<dbReference type="Proteomes" id="UP000189677">
    <property type="component" value="Chromosome"/>
</dbReference>
<sequence>MRLNQFPADGPASSPGGTSKLLSTPAEKNAAAGTIDSELLTSTKKAGNHADEANTGAVGALSGWASAAAIKKLQTTWDGQVKTLMGRLSKERDGLKSTVGTLSGVDTARRAELYGIKTPSAFDGYQ</sequence>